<dbReference type="NCBIfam" id="NF005798">
    <property type="entry name" value="PRK07639.1"/>
    <property type="match status" value="1"/>
</dbReference>
<name>A0A198A0N7_9BACL</name>
<gene>
    <name evidence="2" type="ORF">A8708_23435</name>
</gene>
<evidence type="ECO:0000313" key="2">
    <source>
        <dbReference type="EMBL" id="OAS14662.1"/>
    </source>
</evidence>
<organism evidence="2 3">
    <name type="scientific">Paenibacillus oryzisoli</name>
    <dbReference type="NCBI Taxonomy" id="1850517"/>
    <lineage>
        <taxon>Bacteria</taxon>
        <taxon>Bacillati</taxon>
        <taxon>Bacillota</taxon>
        <taxon>Bacilli</taxon>
        <taxon>Bacillales</taxon>
        <taxon>Paenibacillaceae</taxon>
        <taxon>Paenibacillus</taxon>
    </lineage>
</organism>
<dbReference type="EMBL" id="LYPB01000088">
    <property type="protein sequence ID" value="OAS14662.1"/>
    <property type="molecule type" value="Genomic_DNA"/>
</dbReference>
<reference evidence="2 3" key="1">
    <citation type="submission" date="2016-05" db="EMBL/GenBank/DDBJ databases">
        <title>Paenibacillus sp. 1ZS3-15 nov., isolated from the rhizosphere soil.</title>
        <authorList>
            <person name="Zhang X.X."/>
            <person name="Zhang J."/>
        </authorList>
    </citation>
    <scope>NUCLEOTIDE SEQUENCE [LARGE SCALE GENOMIC DNA]</scope>
    <source>
        <strain evidence="2 3">1ZS3-15</strain>
    </source>
</reference>
<dbReference type="InterPro" id="IPR036736">
    <property type="entry name" value="ACP-like_sf"/>
</dbReference>
<dbReference type="Pfam" id="PF00550">
    <property type="entry name" value="PP-binding"/>
    <property type="match status" value="1"/>
</dbReference>
<proteinExistence type="predicted"/>
<accession>A0A198A0N7</accession>
<dbReference type="RefSeq" id="WP_068669152.1">
    <property type="nucleotide sequence ID" value="NZ_LYPB01000088.1"/>
</dbReference>
<dbReference type="STRING" id="1850517.A8708_23435"/>
<dbReference type="AlphaFoldDB" id="A0A198A0N7"/>
<evidence type="ECO:0000259" key="1">
    <source>
        <dbReference type="PROSITE" id="PS50075"/>
    </source>
</evidence>
<evidence type="ECO:0000313" key="3">
    <source>
        <dbReference type="Proteomes" id="UP000078454"/>
    </source>
</evidence>
<dbReference type="Gene3D" id="1.10.1200.10">
    <property type="entry name" value="ACP-like"/>
    <property type="match status" value="1"/>
</dbReference>
<dbReference type="InterPro" id="IPR009081">
    <property type="entry name" value="PP-bd_ACP"/>
</dbReference>
<dbReference type="PROSITE" id="PS50075">
    <property type="entry name" value="CARRIER"/>
    <property type="match status" value="1"/>
</dbReference>
<sequence length="95" mass="10972">MTREQRIDKLSVIMVTKLGLTQLPTLEELHRLNEDLRIDSVMMMQLLVWIEVEFGLGIPEEEVDPRVFHTVGTLLDFMDRLTPVGPVGITKELRK</sequence>
<dbReference type="Proteomes" id="UP000078454">
    <property type="component" value="Unassembled WGS sequence"/>
</dbReference>
<keyword evidence="3" id="KW-1185">Reference proteome</keyword>
<feature type="domain" description="Carrier" evidence="1">
    <location>
        <begin position="4"/>
        <end position="82"/>
    </location>
</feature>
<comment type="caution">
    <text evidence="2">The sequence shown here is derived from an EMBL/GenBank/DDBJ whole genome shotgun (WGS) entry which is preliminary data.</text>
</comment>
<dbReference type="OrthoDB" id="6370703at2"/>
<dbReference type="SUPFAM" id="SSF47336">
    <property type="entry name" value="ACP-like"/>
    <property type="match status" value="1"/>
</dbReference>
<protein>
    <recommendedName>
        <fullName evidence="1">Carrier domain-containing protein</fullName>
    </recommendedName>
</protein>